<feature type="transmembrane region" description="Helical" evidence="2">
    <location>
        <begin position="12"/>
        <end position="34"/>
    </location>
</feature>
<dbReference type="Proteomes" id="UP001331561">
    <property type="component" value="Unassembled WGS sequence"/>
</dbReference>
<keyword evidence="2" id="KW-1133">Transmembrane helix</keyword>
<keyword evidence="2" id="KW-0472">Membrane</keyword>
<feature type="region of interest" description="Disordered" evidence="1">
    <location>
        <begin position="63"/>
        <end position="101"/>
    </location>
</feature>
<evidence type="ECO:0000313" key="4">
    <source>
        <dbReference type="Proteomes" id="UP001331561"/>
    </source>
</evidence>
<organism evidence="3 4">
    <name type="scientific">Uliginosibacterium silvisoli</name>
    <dbReference type="NCBI Taxonomy" id="3114758"/>
    <lineage>
        <taxon>Bacteria</taxon>
        <taxon>Pseudomonadati</taxon>
        <taxon>Pseudomonadota</taxon>
        <taxon>Betaproteobacteria</taxon>
        <taxon>Rhodocyclales</taxon>
        <taxon>Zoogloeaceae</taxon>
        <taxon>Uliginosibacterium</taxon>
    </lineage>
</organism>
<evidence type="ECO:0000256" key="2">
    <source>
        <dbReference type="SAM" id="Phobius"/>
    </source>
</evidence>
<dbReference type="RefSeq" id="WP_327598165.1">
    <property type="nucleotide sequence ID" value="NZ_JAYXHS010000001.1"/>
</dbReference>
<protein>
    <submittedName>
        <fullName evidence="3">Uncharacterized protein</fullName>
    </submittedName>
</protein>
<dbReference type="EMBL" id="JAYXHS010000001">
    <property type="protein sequence ID" value="MEC5385205.1"/>
    <property type="molecule type" value="Genomic_DNA"/>
</dbReference>
<comment type="caution">
    <text evidence="3">The sequence shown here is derived from an EMBL/GenBank/DDBJ whole genome shotgun (WGS) entry which is preliminary data.</text>
</comment>
<keyword evidence="2" id="KW-0812">Transmembrane</keyword>
<reference evidence="3 4" key="1">
    <citation type="submission" date="2024-01" db="EMBL/GenBank/DDBJ databases">
        <title>Uliginosibacterium soil sp. nov.</title>
        <authorList>
            <person name="Lv Y."/>
        </authorList>
    </citation>
    <scope>NUCLEOTIDE SEQUENCE [LARGE SCALE GENOMIC DNA]</scope>
    <source>
        <strain evidence="3 4">H3</strain>
    </source>
</reference>
<proteinExistence type="predicted"/>
<evidence type="ECO:0000313" key="3">
    <source>
        <dbReference type="EMBL" id="MEC5385205.1"/>
    </source>
</evidence>
<name>A0ABU6K1W6_9RHOO</name>
<gene>
    <name evidence="3" type="ORF">VVD49_05690</name>
</gene>
<keyword evidence="4" id="KW-1185">Reference proteome</keyword>
<sequence>MAEQTTQSWWQTLPGIMTAAAGCISAITALIIALHQAGLFKAEDKAAEPSPAAVLAAEPPAAGVHKGGADIAQPAGQPGPATGQDTSAEHGNAPSGRLGAPDDKALLAELEQANVGNSVGKGAMLSWLGDDDRTYRRISLASARLLDGKRLKGTATDLDVIKYHYLEAVGLSGDGQLPVDAQVDDARLRQAIITAFNDKNGTSARRLEAIVEVR</sequence>
<accession>A0ABU6K1W6</accession>
<evidence type="ECO:0000256" key="1">
    <source>
        <dbReference type="SAM" id="MobiDB-lite"/>
    </source>
</evidence>